<dbReference type="EMBL" id="CM037151">
    <property type="protein sequence ID" value="KAH7842091.1"/>
    <property type="molecule type" value="Genomic_DNA"/>
</dbReference>
<gene>
    <name evidence="1" type="ORF">Vadar_001397</name>
</gene>
<sequence>MKHPADSPAWKAFDAKFPNFSYDPRNVRLGLATDGFNPFGNMSTSYSMWSVILAPYNLPPWMCMKRPSFMLSLIIPELSSPSNDIDVYLQPLIEELKELWEVGIETYDISSKENFQMWAATFWIMHDLPAYGDVSGWITKSALACPVCNYSTHSFWLKNGGKYYFMGHRRSLDKDHKYCKDRISFDGTQEMEPVPTMLSGRGLEFEFGKTEANLKKSKSRKAEDEQQPWKKDSIFFQLPYWEHLLLHHNLDLMHIKNNVFNNVLGTVLNLDGKTKDNLKARRDLEVLSIRPGLHPQQIGPDKIYLPPACFSMTLKEKVDFLKILKQVTVPDGYASNLSCCIHLKQRKIIGLKSHDAHTMMQQLLPIALRASLPKKVVLPLIRLCCFFLEICSKVLDVDELERLETEIAVTLCDLERIFPPSFFTVMVHLVSHLAAEAKIGGPIQYQRMYPIERYLQRLKSYVRNKAYPEASIAEGYMAEECLTFCSRYFESVETLFNRPVKMLAGR</sequence>
<proteinExistence type="predicted"/>
<evidence type="ECO:0000313" key="2">
    <source>
        <dbReference type="Proteomes" id="UP000828048"/>
    </source>
</evidence>
<evidence type="ECO:0000313" key="1">
    <source>
        <dbReference type="EMBL" id="KAH7842091.1"/>
    </source>
</evidence>
<reference evidence="1 2" key="1">
    <citation type="journal article" date="2021" name="Hortic Res">
        <title>High-quality reference genome and annotation aids understanding of berry development for evergreen blueberry (Vaccinium darrowii).</title>
        <authorList>
            <person name="Yu J."/>
            <person name="Hulse-Kemp A.M."/>
            <person name="Babiker E."/>
            <person name="Staton M."/>
        </authorList>
    </citation>
    <scope>NUCLEOTIDE SEQUENCE [LARGE SCALE GENOMIC DNA]</scope>
    <source>
        <strain evidence="2">cv. NJ 8807/NJ 8810</strain>
        <tissue evidence="1">Young leaf</tissue>
    </source>
</reference>
<dbReference type="Proteomes" id="UP000828048">
    <property type="component" value="Chromosome 1"/>
</dbReference>
<name>A0ACB7XMD8_9ERIC</name>
<accession>A0ACB7XMD8</accession>
<protein>
    <submittedName>
        <fullName evidence="1">Uncharacterized protein</fullName>
    </submittedName>
</protein>
<keyword evidence="2" id="KW-1185">Reference proteome</keyword>
<organism evidence="1 2">
    <name type="scientific">Vaccinium darrowii</name>
    <dbReference type="NCBI Taxonomy" id="229202"/>
    <lineage>
        <taxon>Eukaryota</taxon>
        <taxon>Viridiplantae</taxon>
        <taxon>Streptophyta</taxon>
        <taxon>Embryophyta</taxon>
        <taxon>Tracheophyta</taxon>
        <taxon>Spermatophyta</taxon>
        <taxon>Magnoliopsida</taxon>
        <taxon>eudicotyledons</taxon>
        <taxon>Gunneridae</taxon>
        <taxon>Pentapetalae</taxon>
        <taxon>asterids</taxon>
        <taxon>Ericales</taxon>
        <taxon>Ericaceae</taxon>
        <taxon>Vaccinioideae</taxon>
        <taxon>Vaccinieae</taxon>
        <taxon>Vaccinium</taxon>
    </lineage>
</organism>
<comment type="caution">
    <text evidence="1">The sequence shown here is derived from an EMBL/GenBank/DDBJ whole genome shotgun (WGS) entry which is preliminary data.</text>
</comment>